<sequence length="161" mass="17173">MDGGKQFRSSSSSSSSLASELFGSRATKPAASSSTGIFGSIFDPPSKIIGKEFLCSESEKKREFSTKSRSNASGTSIGDGVKSGDGGSKPPPDKETSSIYPEQRVQPCHLSSSIYYGGQENYSHPHNSQGSNTNSTFKKDSGEDDSGAASRGNWWQESLYY</sequence>
<proteinExistence type="predicted"/>
<dbReference type="EMBL" id="JAXQNO010000022">
    <property type="protein sequence ID" value="KAK4767157.1"/>
    <property type="molecule type" value="Genomic_DNA"/>
</dbReference>
<dbReference type="AlphaFoldDB" id="A0AAN7KIS0"/>
<evidence type="ECO:0000256" key="1">
    <source>
        <dbReference type="SAM" id="MobiDB-lite"/>
    </source>
</evidence>
<gene>
    <name evidence="2" type="ORF">SAY86_014907</name>
</gene>
<dbReference type="Proteomes" id="UP001346149">
    <property type="component" value="Unassembled WGS sequence"/>
</dbReference>
<organism evidence="2 3">
    <name type="scientific">Trapa natans</name>
    <name type="common">Water chestnut</name>
    <dbReference type="NCBI Taxonomy" id="22666"/>
    <lineage>
        <taxon>Eukaryota</taxon>
        <taxon>Viridiplantae</taxon>
        <taxon>Streptophyta</taxon>
        <taxon>Embryophyta</taxon>
        <taxon>Tracheophyta</taxon>
        <taxon>Spermatophyta</taxon>
        <taxon>Magnoliopsida</taxon>
        <taxon>eudicotyledons</taxon>
        <taxon>Gunneridae</taxon>
        <taxon>Pentapetalae</taxon>
        <taxon>rosids</taxon>
        <taxon>malvids</taxon>
        <taxon>Myrtales</taxon>
        <taxon>Lythraceae</taxon>
        <taxon>Trapa</taxon>
    </lineage>
</organism>
<evidence type="ECO:0000313" key="2">
    <source>
        <dbReference type="EMBL" id="KAK4767157.1"/>
    </source>
</evidence>
<reference evidence="2 3" key="1">
    <citation type="journal article" date="2023" name="Hortic Res">
        <title>Pangenome of water caltrop reveals structural variations and asymmetric subgenome divergence after allopolyploidization.</title>
        <authorList>
            <person name="Zhang X."/>
            <person name="Chen Y."/>
            <person name="Wang L."/>
            <person name="Yuan Y."/>
            <person name="Fang M."/>
            <person name="Shi L."/>
            <person name="Lu R."/>
            <person name="Comes H.P."/>
            <person name="Ma Y."/>
            <person name="Chen Y."/>
            <person name="Huang G."/>
            <person name="Zhou Y."/>
            <person name="Zheng Z."/>
            <person name="Qiu Y."/>
        </authorList>
    </citation>
    <scope>NUCLEOTIDE SEQUENCE [LARGE SCALE GENOMIC DNA]</scope>
    <source>
        <strain evidence="2">F231</strain>
    </source>
</reference>
<evidence type="ECO:0000313" key="3">
    <source>
        <dbReference type="Proteomes" id="UP001346149"/>
    </source>
</evidence>
<protein>
    <submittedName>
        <fullName evidence="2">Uncharacterized protein</fullName>
    </submittedName>
</protein>
<dbReference type="PANTHER" id="PTHR33738">
    <property type="entry name" value="EMB|CAB82975.1"/>
    <property type="match status" value="1"/>
</dbReference>
<feature type="compositionally biased region" description="Polar residues" evidence="1">
    <location>
        <begin position="109"/>
        <end position="136"/>
    </location>
</feature>
<accession>A0AAN7KIS0</accession>
<feature type="region of interest" description="Disordered" evidence="1">
    <location>
        <begin position="1"/>
        <end position="46"/>
    </location>
</feature>
<name>A0AAN7KIS0_TRANT</name>
<keyword evidence="3" id="KW-1185">Reference proteome</keyword>
<dbReference type="PANTHER" id="PTHR33738:SF1">
    <property type="entry name" value="PLANT_T7H20-70 PROTEIN"/>
    <property type="match status" value="1"/>
</dbReference>
<comment type="caution">
    <text evidence="2">The sequence shown here is derived from an EMBL/GenBank/DDBJ whole genome shotgun (WGS) entry which is preliminary data.</text>
</comment>
<feature type="region of interest" description="Disordered" evidence="1">
    <location>
        <begin position="60"/>
        <end position="161"/>
    </location>
</feature>